<dbReference type="InParanoid" id="A0A2I4C173"/>
<keyword evidence="2" id="KW-1185">Reference proteome</keyword>
<feature type="compositionally biased region" description="Polar residues" evidence="1">
    <location>
        <begin position="1"/>
        <end position="11"/>
    </location>
</feature>
<dbReference type="GeneID" id="106524478"/>
<evidence type="ECO:0000313" key="2">
    <source>
        <dbReference type="Proteomes" id="UP000192220"/>
    </source>
</evidence>
<dbReference type="AlphaFoldDB" id="A0A2I4C173"/>
<proteinExistence type="predicted"/>
<sequence length="108" mass="12409">MQSNTTDTSQHYFEEEEEVEEVQEPPLSKTITVFRDPKKQKRTITGLSWHPDGGRKLAAAYSWHEFKEFPETLSPHSYIWDVGGSHRKEPKPPRDNSETGISSRLPGL</sequence>
<organism evidence="2 3">
    <name type="scientific">Austrofundulus limnaeus</name>
    <name type="common">Annual killifish</name>
    <dbReference type="NCBI Taxonomy" id="52670"/>
    <lineage>
        <taxon>Eukaryota</taxon>
        <taxon>Metazoa</taxon>
        <taxon>Chordata</taxon>
        <taxon>Craniata</taxon>
        <taxon>Vertebrata</taxon>
        <taxon>Euteleostomi</taxon>
        <taxon>Actinopterygii</taxon>
        <taxon>Neopterygii</taxon>
        <taxon>Teleostei</taxon>
        <taxon>Neoteleostei</taxon>
        <taxon>Acanthomorphata</taxon>
        <taxon>Ovalentaria</taxon>
        <taxon>Atherinomorphae</taxon>
        <taxon>Cyprinodontiformes</taxon>
        <taxon>Rivulidae</taxon>
        <taxon>Austrofundulus</taxon>
    </lineage>
</organism>
<dbReference type="OrthoDB" id="366230at2759"/>
<protein>
    <submittedName>
        <fullName evidence="3">Dynein intermediate chain 2, axonemal-like</fullName>
    </submittedName>
</protein>
<evidence type="ECO:0000256" key="1">
    <source>
        <dbReference type="SAM" id="MobiDB-lite"/>
    </source>
</evidence>
<evidence type="ECO:0000313" key="3">
    <source>
        <dbReference type="RefSeq" id="XP_013873745.1"/>
    </source>
</evidence>
<reference evidence="3" key="1">
    <citation type="submission" date="2025-08" db="UniProtKB">
        <authorList>
            <consortium name="RefSeq"/>
        </authorList>
    </citation>
    <scope>IDENTIFICATION</scope>
    <source>
        <strain evidence="3">Quisiro</strain>
        <tissue evidence="3">Liver</tissue>
    </source>
</reference>
<feature type="compositionally biased region" description="Basic and acidic residues" evidence="1">
    <location>
        <begin position="84"/>
        <end position="97"/>
    </location>
</feature>
<dbReference type="Proteomes" id="UP000192220">
    <property type="component" value="Unplaced"/>
</dbReference>
<feature type="region of interest" description="Disordered" evidence="1">
    <location>
        <begin position="1"/>
        <end position="27"/>
    </location>
</feature>
<name>A0A2I4C173_AUSLI</name>
<feature type="compositionally biased region" description="Acidic residues" evidence="1">
    <location>
        <begin position="14"/>
        <end position="23"/>
    </location>
</feature>
<dbReference type="STRING" id="52670.A0A2I4C173"/>
<gene>
    <name evidence="3" type="primary">LOC106524478</name>
</gene>
<accession>A0A2I4C173</accession>
<dbReference type="KEGG" id="alim:106524478"/>
<feature type="region of interest" description="Disordered" evidence="1">
    <location>
        <begin position="80"/>
        <end position="108"/>
    </location>
</feature>
<dbReference type="RefSeq" id="XP_013873745.1">
    <property type="nucleotide sequence ID" value="XM_014018291.1"/>
</dbReference>